<organism evidence="2 3">
    <name type="scientific">Suillus discolor</name>
    <dbReference type="NCBI Taxonomy" id="1912936"/>
    <lineage>
        <taxon>Eukaryota</taxon>
        <taxon>Fungi</taxon>
        <taxon>Dikarya</taxon>
        <taxon>Basidiomycota</taxon>
        <taxon>Agaricomycotina</taxon>
        <taxon>Agaricomycetes</taxon>
        <taxon>Agaricomycetidae</taxon>
        <taxon>Boletales</taxon>
        <taxon>Suillineae</taxon>
        <taxon>Suillaceae</taxon>
        <taxon>Suillus</taxon>
    </lineage>
</organism>
<reference evidence="2" key="1">
    <citation type="journal article" date="2020" name="New Phytol.">
        <title>Comparative genomics reveals dynamic genome evolution in host specialist ectomycorrhizal fungi.</title>
        <authorList>
            <person name="Lofgren L.A."/>
            <person name="Nguyen N.H."/>
            <person name="Vilgalys R."/>
            <person name="Ruytinx J."/>
            <person name="Liao H.L."/>
            <person name="Branco S."/>
            <person name="Kuo A."/>
            <person name="LaButti K."/>
            <person name="Lipzen A."/>
            <person name="Andreopoulos W."/>
            <person name="Pangilinan J."/>
            <person name="Riley R."/>
            <person name="Hundley H."/>
            <person name="Na H."/>
            <person name="Barry K."/>
            <person name="Grigoriev I.V."/>
            <person name="Stajich J.E."/>
            <person name="Kennedy P.G."/>
        </authorList>
    </citation>
    <scope>NUCLEOTIDE SEQUENCE</scope>
    <source>
        <strain evidence="2">FC423</strain>
    </source>
</reference>
<name>A0A9P7JTE5_9AGAM</name>
<dbReference type="GeneID" id="64696020"/>
<dbReference type="RefSeq" id="XP_041292478.1">
    <property type="nucleotide sequence ID" value="XM_041433761.1"/>
</dbReference>
<comment type="caution">
    <text evidence="2">The sequence shown here is derived from an EMBL/GenBank/DDBJ whole genome shotgun (WGS) entry which is preliminary data.</text>
</comment>
<dbReference type="EMBL" id="JABBWM010000030">
    <property type="protein sequence ID" value="KAG2107747.1"/>
    <property type="molecule type" value="Genomic_DNA"/>
</dbReference>
<evidence type="ECO:0000256" key="1">
    <source>
        <dbReference type="SAM" id="MobiDB-lite"/>
    </source>
</evidence>
<sequence>MNSQTDLQHATAHTISPIKKLHAPVTNIHLATANKILLLASLHQAEAANVALKKCIITLQASNVLNEMYCVKIRSQLAHQESKKQFEEAQTRAAAEKRIRTKERKRHAEALTDWKKLEDARKAENKAQQEHYYKALQILT</sequence>
<gene>
    <name evidence="2" type="ORF">F5147DRAFT_653256</name>
</gene>
<accession>A0A9P7JTE5</accession>
<feature type="compositionally biased region" description="Basic and acidic residues" evidence="1">
    <location>
        <begin position="81"/>
        <end position="98"/>
    </location>
</feature>
<feature type="region of interest" description="Disordered" evidence="1">
    <location>
        <begin position="81"/>
        <end position="108"/>
    </location>
</feature>
<dbReference type="OrthoDB" id="3269232at2759"/>
<evidence type="ECO:0000313" key="2">
    <source>
        <dbReference type="EMBL" id="KAG2107747.1"/>
    </source>
</evidence>
<keyword evidence="3" id="KW-1185">Reference proteome</keyword>
<dbReference type="Proteomes" id="UP000823399">
    <property type="component" value="Unassembled WGS sequence"/>
</dbReference>
<protein>
    <submittedName>
        <fullName evidence="2">Uncharacterized protein</fullName>
    </submittedName>
</protein>
<dbReference type="AlphaFoldDB" id="A0A9P7JTE5"/>
<proteinExistence type="predicted"/>
<evidence type="ECO:0000313" key="3">
    <source>
        <dbReference type="Proteomes" id="UP000823399"/>
    </source>
</evidence>